<sequence length="145" mass="17000">ARNLLFNKEPKNETGKSEKAQNLSDNVNQVSLSKQPVEIDKNVIMQDLLESEKQVKFSKKPKEMFDRHEKPQNLLNEINQVAFRKKHTQICNNQWKEKDLSEGIKQVKNSHNWPSTRKYNVLIHKLFSQTLANLWSDFLVQQLSA</sequence>
<feature type="compositionally biased region" description="Basic and acidic residues" evidence="1">
    <location>
        <begin position="8"/>
        <end position="19"/>
    </location>
</feature>
<dbReference type="AlphaFoldDB" id="A0AAV2SSY1"/>
<evidence type="ECO:0000256" key="1">
    <source>
        <dbReference type="SAM" id="MobiDB-lite"/>
    </source>
</evidence>
<feature type="region of interest" description="Disordered" evidence="1">
    <location>
        <begin position="1"/>
        <end position="21"/>
    </location>
</feature>
<proteinExistence type="predicted"/>
<gene>
    <name evidence="2" type="ORF">MNOR_LOCUS40200</name>
</gene>
<reference evidence="2 3" key="1">
    <citation type="submission" date="2024-05" db="EMBL/GenBank/DDBJ databases">
        <authorList>
            <person name="Wallberg A."/>
        </authorList>
    </citation>
    <scope>NUCLEOTIDE SEQUENCE [LARGE SCALE GENOMIC DNA]</scope>
</reference>
<feature type="non-terminal residue" evidence="2">
    <location>
        <position position="1"/>
    </location>
</feature>
<dbReference type="EMBL" id="CAXKWB010117819">
    <property type="protein sequence ID" value="CAL4236312.1"/>
    <property type="molecule type" value="Genomic_DNA"/>
</dbReference>
<accession>A0AAV2SSY1</accession>
<keyword evidence="3" id="KW-1185">Reference proteome</keyword>
<name>A0AAV2SSY1_MEGNR</name>
<protein>
    <submittedName>
        <fullName evidence="2">Uncharacterized protein</fullName>
    </submittedName>
</protein>
<dbReference type="Proteomes" id="UP001497623">
    <property type="component" value="Unassembled WGS sequence"/>
</dbReference>
<comment type="caution">
    <text evidence="2">The sequence shown here is derived from an EMBL/GenBank/DDBJ whole genome shotgun (WGS) entry which is preliminary data.</text>
</comment>
<organism evidence="2 3">
    <name type="scientific">Meganyctiphanes norvegica</name>
    <name type="common">Northern krill</name>
    <name type="synonym">Thysanopoda norvegica</name>
    <dbReference type="NCBI Taxonomy" id="48144"/>
    <lineage>
        <taxon>Eukaryota</taxon>
        <taxon>Metazoa</taxon>
        <taxon>Ecdysozoa</taxon>
        <taxon>Arthropoda</taxon>
        <taxon>Crustacea</taxon>
        <taxon>Multicrustacea</taxon>
        <taxon>Malacostraca</taxon>
        <taxon>Eumalacostraca</taxon>
        <taxon>Eucarida</taxon>
        <taxon>Euphausiacea</taxon>
        <taxon>Euphausiidae</taxon>
        <taxon>Meganyctiphanes</taxon>
    </lineage>
</organism>
<evidence type="ECO:0000313" key="2">
    <source>
        <dbReference type="EMBL" id="CAL4236312.1"/>
    </source>
</evidence>
<evidence type="ECO:0000313" key="3">
    <source>
        <dbReference type="Proteomes" id="UP001497623"/>
    </source>
</evidence>